<dbReference type="InterPro" id="IPR004387">
    <property type="entry name" value="Pept_M50_Zn"/>
</dbReference>
<evidence type="ECO:0000256" key="5">
    <source>
        <dbReference type="ARBA" id="ARBA00022692"/>
    </source>
</evidence>
<keyword evidence="11" id="KW-0479">Metal-binding</keyword>
<evidence type="ECO:0000256" key="8">
    <source>
        <dbReference type="ARBA" id="ARBA00022989"/>
    </source>
</evidence>
<dbReference type="InterPro" id="IPR008915">
    <property type="entry name" value="Peptidase_M50"/>
</dbReference>
<keyword evidence="5 11" id="KW-0812">Transmembrane</keyword>
<dbReference type="PANTHER" id="PTHR42837">
    <property type="entry name" value="REGULATOR OF SIGMA-E PROTEASE RSEP"/>
    <property type="match status" value="1"/>
</dbReference>
<comment type="similarity">
    <text evidence="3 11">Belongs to the peptidase M50B family.</text>
</comment>
<reference evidence="13 14" key="1">
    <citation type="submission" date="2018-09" db="EMBL/GenBank/DDBJ databases">
        <title>The draft genome of Acinetobacter spp. strains.</title>
        <authorList>
            <person name="Qin J."/>
            <person name="Feng Y."/>
            <person name="Zong Z."/>
        </authorList>
    </citation>
    <scope>NUCLEOTIDE SEQUENCE [LARGE SCALE GENOMIC DNA]</scope>
    <source>
        <strain evidence="13 14">WCHAc060096</strain>
    </source>
</reference>
<dbReference type="InterPro" id="IPR036034">
    <property type="entry name" value="PDZ_sf"/>
</dbReference>
<organism evidence="13 14">
    <name type="scientific">Acinetobacter guerrae</name>
    <dbReference type="NCBI Taxonomy" id="1843371"/>
    <lineage>
        <taxon>Bacteria</taxon>
        <taxon>Pseudomonadati</taxon>
        <taxon>Pseudomonadota</taxon>
        <taxon>Gammaproteobacteria</taxon>
        <taxon>Moraxellales</taxon>
        <taxon>Moraxellaceae</taxon>
        <taxon>Acinetobacter</taxon>
    </lineage>
</organism>
<evidence type="ECO:0000256" key="3">
    <source>
        <dbReference type="ARBA" id="ARBA00007931"/>
    </source>
</evidence>
<dbReference type="CDD" id="cd06163">
    <property type="entry name" value="S2P-M50_PDZ_RseP-like"/>
    <property type="match status" value="2"/>
</dbReference>
<accession>A0A3A8EMQ8</accession>
<evidence type="ECO:0000256" key="7">
    <source>
        <dbReference type="ARBA" id="ARBA00022833"/>
    </source>
</evidence>
<dbReference type="SUPFAM" id="SSF50156">
    <property type="entry name" value="PDZ domain-like"/>
    <property type="match status" value="2"/>
</dbReference>
<keyword evidence="9 11" id="KW-0482">Metalloprotease</keyword>
<dbReference type="RefSeq" id="WP_120369199.1">
    <property type="nucleotide sequence ID" value="NZ_BKYM01000006.1"/>
</dbReference>
<comment type="cofactor">
    <cofactor evidence="1 11">
        <name>Zn(2+)</name>
        <dbReference type="ChEBI" id="CHEBI:29105"/>
    </cofactor>
</comment>
<feature type="transmembrane region" description="Helical" evidence="11">
    <location>
        <begin position="427"/>
        <end position="445"/>
    </location>
</feature>
<feature type="domain" description="PDZ" evidence="12">
    <location>
        <begin position="209"/>
        <end position="278"/>
    </location>
</feature>
<evidence type="ECO:0000313" key="13">
    <source>
        <dbReference type="EMBL" id="RKG35429.1"/>
    </source>
</evidence>
<sequence>MNILFIIVAAILLLGPLIAIHEFGHYWVARRLGVKVLVYSIGFGPTLLKWTSRKSGIQYQLSALPLGGYVKMLDEREGNVAEADLPYAFNRQSPWKRIAIVAAGPMINLLFAIVLFWILFIPSQEQLNTRIGKILPNTPAAQVDLHAGDKVLTVDGQQTPTWEKLNFALVDRAGETGQIQMTVDRNGTQKSVALPIHDFLKHQSQSALDILGFLPYRPAMPAVIHQMSEDGAAIRQGMKVGDQILSIDGIKMNDWFDVVDVVQKSPEKLLNIDVFRDGQTVHLQVMPQGKRDNMGNTTGMLGVQSNPGKVNVPADYKQTIQYNPAQALVMAVDKTTQISGMILNSIVKMFKGLIGLENLSGPITIAKVAGQSAEMGWQTFISFMALMSVSLGILNLLPIPMLDGGHLVYYFIEAIRGKPVSEQIQMMGLKIGMVLLGSMMLLALFNDFMRL</sequence>
<evidence type="ECO:0000256" key="2">
    <source>
        <dbReference type="ARBA" id="ARBA00004141"/>
    </source>
</evidence>
<name>A0A3A8EMQ8_9GAMM</name>
<dbReference type="CDD" id="cd23081">
    <property type="entry name" value="cpPDZ_EcRseP-like"/>
    <property type="match status" value="1"/>
</dbReference>
<dbReference type="Gene3D" id="2.30.42.10">
    <property type="match status" value="2"/>
</dbReference>
<dbReference type="GO" id="GO:0006508">
    <property type="term" value="P:proteolysis"/>
    <property type="evidence" value="ECO:0007669"/>
    <property type="project" value="UniProtKB-KW"/>
</dbReference>
<comment type="caution">
    <text evidence="13">The sequence shown here is derived from an EMBL/GenBank/DDBJ whole genome shotgun (WGS) entry which is preliminary data.</text>
</comment>
<evidence type="ECO:0000256" key="9">
    <source>
        <dbReference type="ARBA" id="ARBA00023049"/>
    </source>
</evidence>
<protein>
    <recommendedName>
        <fullName evidence="11">Zinc metalloprotease</fullName>
        <ecNumber evidence="11">3.4.24.-</ecNumber>
    </recommendedName>
</protein>
<keyword evidence="4 13" id="KW-0645">Protease</keyword>
<evidence type="ECO:0000256" key="10">
    <source>
        <dbReference type="ARBA" id="ARBA00023136"/>
    </source>
</evidence>
<dbReference type="GO" id="GO:0004222">
    <property type="term" value="F:metalloendopeptidase activity"/>
    <property type="evidence" value="ECO:0007669"/>
    <property type="project" value="InterPro"/>
</dbReference>
<feature type="domain" description="PDZ" evidence="12">
    <location>
        <begin position="116"/>
        <end position="187"/>
    </location>
</feature>
<keyword evidence="6 11" id="KW-0378">Hydrolase</keyword>
<keyword evidence="10 11" id="KW-0472">Membrane</keyword>
<dbReference type="SMART" id="SM00228">
    <property type="entry name" value="PDZ"/>
    <property type="match status" value="2"/>
</dbReference>
<dbReference type="Proteomes" id="UP000269001">
    <property type="component" value="Unassembled WGS sequence"/>
</dbReference>
<dbReference type="EMBL" id="RAXU01000003">
    <property type="protein sequence ID" value="RKG35429.1"/>
    <property type="molecule type" value="Genomic_DNA"/>
</dbReference>
<keyword evidence="14" id="KW-1185">Reference proteome</keyword>
<feature type="transmembrane region" description="Helical" evidence="11">
    <location>
        <begin position="98"/>
        <end position="120"/>
    </location>
</feature>
<dbReference type="AlphaFoldDB" id="A0A3A8EMQ8"/>
<evidence type="ECO:0000259" key="12">
    <source>
        <dbReference type="SMART" id="SM00228"/>
    </source>
</evidence>
<evidence type="ECO:0000313" key="14">
    <source>
        <dbReference type="Proteomes" id="UP000269001"/>
    </source>
</evidence>
<keyword evidence="7 11" id="KW-0862">Zinc</keyword>
<dbReference type="GO" id="GO:0046872">
    <property type="term" value="F:metal ion binding"/>
    <property type="evidence" value="ECO:0007669"/>
    <property type="project" value="UniProtKB-KW"/>
</dbReference>
<dbReference type="Pfam" id="PF02163">
    <property type="entry name" value="Peptidase_M50"/>
    <property type="match status" value="1"/>
</dbReference>
<dbReference type="GO" id="GO:0016020">
    <property type="term" value="C:membrane"/>
    <property type="evidence" value="ECO:0007669"/>
    <property type="project" value="UniProtKB-SubCell"/>
</dbReference>
<gene>
    <name evidence="13" type="primary">rseP</name>
    <name evidence="13" type="ORF">D7V21_03770</name>
</gene>
<dbReference type="InterPro" id="IPR001478">
    <property type="entry name" value="PDZ"/>
</dbReference>
<evidence type="ECO:0000256" key="1">
    <source>
        <dbReference type="ARBA" id="ARBA00001947"/>
    </source>
</evidence>
<evidence type="ECO:0000256" key="11">
    <source>
        <dbReference type="RuleBase" id="RU362031"/>
    </source>
</evidence>
<dbReference type="EC" id="3.4.24.-" evidence="11"/>
<keyword evidence="8 11" id="KW-1133">Transmembrane helix</keyword>
<dbReference type="PANTHER" id="PTHR42837:SF2">
    <property type="entry name" value="MEMBRANE METALLOPROTEASE ARASP2, CHLOROPLASTIC-RELATED"/>
    <property type="match status" value="1"/>
</dbReference>
<evidence type="ECO:0000256" key="4">
    <source>
        <dbReference type="ARBA" id="ARBA00022670"/>
    </source>
</evidence>
<evidence type="ECO:0000256" key="6">
    <source>
        <dbReference type="ARBA" id="ARBA00022801"/>
    </source>
</evidence>
<proteinExistence type="inferred from homology"/>
<feature type="transmembrane region" description="Helical" evidence="11">
    <location>
        <begin position="375"/>
        <end position="397"/>
    </location>
</feature>
<dbReference type="NCBIfam" id="TIGR00054">
    <property type="entry name" value="RIP metalloprotease RseP"/>
    <property type="match status" value="1"/>
</dbReference>
<comment type="subcellular location">
    <subcellularLocation>
        <location evidence="2">Membrane</location>
        <topology evidence="2">Multi-pass membrane protein</topology>
    </subcellularLocation>
</comment>